<name>A0A5N5N4K1_9ROSI</name>
<accession>A0A5N5N4K1</accession>
<evidence type="ECO:0000313" key="1">
    <source>
        <dbReference type="EMBL" id="KAB5561391.1"/>
    </source>
</evidence>
<dbReference type="PANTHER" id="PTHR45846:SF1">
    <property type="entry name" value="TRNA-DIHYDROURIDINE(47) SYNTHASE [NAD(P)(+)]-LIKE"/>
    <property type="match status" value="1"/>
</dbReference>
<proteinExistence type="predicted"/>
<dbReference type="GO" id="GO:0003723">
    <property type="term" value="F:RNA binding"/>
    <property type="evidence" value="ECO:0007669"/>
    <property type="project" value="TreeGrafter"/>
</dbReference>
<dbReference type="Proteomes" id="UP000326939">
    <property type="component" value="Chromosome 4"/>
</dbReference>
<reference evidence="2" key="1">
    <citation type="journal article" date="2019" name="Gigascience">
        <title>De novo genome assembly of the endangered Acer yangbiense, a plant species with extremely small populations endemic to Yunnan Province, China.</title>
        <authorList>
            <person name="Yang J."/>
            <person name="Wariss H.M."/>
            <person name="Tao L."/>
            <person name="Zhang R."/>
            <person name="Yun Q."/>
            <person name="Hollingsworth P."/>
            <person name="Dao Z."/>
            <person name="Luo G."/>
            <person name="Guo H."/>
            <person name="Ma Y."/>
            <person name="Sun W."/>
        </authorList>
    </citation>
    <scope>NUCLEOTIDE SEQUENCE [LARGE SCALE GENOMIC DNA]</scope>
    <source>
        <strain evidence="2">cv. br00</strain>
    </source>
</reference>
<protein>
    <submittedName>
        <fullName evidence="1">Uncharacterized protein</fullName>
    </submittedName>
</protein>
<comment type="caution">
    <text evidence="1">The sequence shown here is derived from an EMBL/GenBank/DDBJ whole genome shotgun (WGS) entry which is preliminary data.</text>
</comment>
<dbReference type="AlphaFoldDB" id="A0A5N5N4K1"/>
<dbReference type="EMBL" id="VDCV01000004">
    <property type="protein sequence ID" value="KAB5561391.1"/>
    <property type="molecule type" value="Genomic_DNA"/>
</dbReference>
<gene>
    <name evidence="1" type="ORF">DKX38_006348</name>
</gene>
<keyword evidence="2" id="KW-1185">Reference proteome</keyword>
<sequence>MFSTPLHKNNVSVGNGTKINSGINGLNKYVQKLLWKNIMKSPKANLVLKSLGIMESRKRRKLKILMVLIRMVEVKEATSWLAPDESEISCDGNGCSAEDANGLIIPEKDIENSCLLETEPEAIAESLETDGSSQLQPRSSFRIGTAETSFIRGFVWCSICGAYPDTVSLTVELIDLECTVDFININMGYFNGEKKCIDSLIADIGNWGASAVTIHGRSYWNKHKPDCPELSSCLIARSALIKVSLKLQLVDFNILRGETTRPFLLGWLSYTCRYVPVGLLDVVPDAFDQSENG</sequence>
<dbReference type="GO" id="GO:0017150">
    <property type="term" value="F:tRNA dihydrouridine synthase activity"/>
    <property type="evidence" value="ECO:0007669"/>
    <property type="project" value="TreeGrafter"/>
</dbReference>
<evidence type="ECO:0000313" key="2">
    <source>
        <dbReference type="Proteomes" id="UP000326939"/>
    </source>
</evidence>
<dbReference type="PANTHER" id="PTHR45846">
    <property type="entry name" value="TRNA-DIHYDROURIDINE(47) SYNTHASE [NAD(P)(+)]-LIKE"/>
    <property type="match status" value="1"/>
</dbReference>
<organism evidence="1 2">
    <name type="scientific">Salix brachista</name>
    <dbReference type="NCBI Taxonomy" id="2182728"/>
    <lineage>
        <taxon>Eukaryota</taxon>
        <taxon>Viridiplantae</taxon>
        <taxon>Streptophyta</taxon>
        <taxon>Embryophyta</taxon>
        <taxon>Tracheophyta</taxon>
        <taxon>Spermatophyta</taxon>
        <taxon>Magnoliopsida</taxon>
        <taxon>eudicotyledons</taxon>
        <taxon>Gunneridae</taxon>
        <taxon>Pentapetalae</taxon>
        <taxon>rosids</taxon>
        <taxon>fabids</taxon>
        <taxon>Malpighiales</taxon>
        <taxon>Salicaceae</taxon>
        <taxon>Saliceae</taxon>
        <taxon>Salix</taxon>
    </lineage>
</organism>